<gene>
    <name evidence="2" type="ORF">LIZ65_15525</name>
</gene>
<accession>A0ABS8DJT3</accession>
<keyword evidence="1" id="KW-1133">Transmembrane helix</keyword>
<evidence type="ECO:0000256" key="1">
    <source>
        <dbReference type="SAM" id="Phobius"/>
    </source>
</evidence>
<name>A0ABS8DJT3_9FIRM</name>
<dbReference type="Proteomes" id="UP001299546">
    <property type="component" value="Unassembled WGS sequence"/>
</dbReference>
<feature type="transmembrane region" description="Helical" evidence="1">
    <location>
        <begin position="21"/>
        <end position="43"/>
    </location>
</feature>
<dbReference type="RefSeq" id="WP_066732884.1">
    <property type="nucleotide sequence ID" value="NZ_JAJCIQ010000014.1"/>
</dbReference>
<reference evidence="2 3" key="1">
    <citation type="submission" date="2021-10" db="EMBL/GenBank/DDBJ databases">
        <title>Collection of gut derived symbiotic bacterial strains cultured from healthy donors.</title>
        <authorList>
            <person name="Lin H."/>
            <person name="Littmann E."/>
            <person name="Kohout C."/>
            <person name="Pamer E.G."/>
        </authorList>
    </citation>
    <scope>NUCLEOTIDE SEQUENCE [LARGE SCALE GENOMIC DNA]</scope>
    <source>
        <strain evidence="2 3">DFI.1.165</strain>
    </source>
</reference>
<keyword evidence="1" id="KW-0472">Membrane</keyword>
<comment type="caution">
    <text evidence="2">The sequence shown here is derived from an EMBL/GenBank/DDBJ whole genome shotgun (WGS) entry which is preliminary data.</text>
</comment>
<proteinExistence type="predicted"/>
<keyword evidence="3" id="KW-1185">Reference proteome</keyword>
<sequence>MREKQRKGIPYRRRRNRFKSYLPRGLPVMLIFVLTAVGTIMYLTARTTTAVNAFSVGEGQIQIVEEGIDPDAVAWGSDSKPVQLMNPEDAAPGVVRAMVLPYLTNAATGERLGGNLGELTAPSGTTMVLGDITFHFASDWSANWFFKDGFFYYRKVLNPGEKTTKLLSGLTLESGKEVEYENVTVKVDITADILQKEGDAPLTEWGVNVSGNTVSPK</sequence>
<protein>
    <submittedName>
        <fullName evidence="2">Uncharacterized protein</fullName>
    </submittedName>
</protein>
<evidence type="ECO:0000313" key="2">
    <source>
        <dbReference type="EMBL" id="MCB7388698.1"/>
    </source>
</evidence>
<dbReference type="EMBL" id="JAJCIS010000014">
    <property type="protein sequence ID" value="MCB7388698.1"/>
    <property type="molecule type" value="Genomic_DNA"/>
</dbReference>
<evidence type="ECO:0000313" key="3">
    <source>
        <dbReference type="Proteomes" id="UP001299546"/>
    </source>
</evidence>
<organism evidence="2 3">
    <name type="scientific">Bariatricus massiliensis</name>
    <dbReference type="NCBI Taxonomy" id="1745713"/>
    <lineage>
        <taxon>Bacteria</taxon>
        <taxon>Bacillati</taxon>
        <taxon>Bacillota</taxon>
        <taxon>Clostridia</taxon>
        <taxon>Lachnospirales</taxon>
        <taxon>Lachnospiraceae</taxon>
        <taxon>Bariatricus</taxon>
    </lineage>
</organism>
<keyword evidence="1" id="KW-0812">Transmembrane</keyword>